<accession>A0A3P9LRV5</accession>
<dbReference type="Ensembl" id="ENSORLT00020009930.1">
    <property type="protein sequence ID" value="ENSORLP00020023298.1"/>
    <property type="gene ID" value="ENSORLG00020004015.1"/>
</dbReference>
<reference key="1">
    <citation type="journal article" date="2007" name="Nature">
        <title>The medaka draft genome and insights into vertebrate genome evolution.</title>
        <authorList>
            <person name="Kasahara M."/>
            <person name="Naruse K."/>
            <person name="Sasaki S."/>
            <person name="Nakatani Y."/>
            <person name="Qu W."/>
            <person name="Ahsan B."/>
            <person name="Yamada T."/>
            <person name="Nagayasu Y."/>
            <person name="Doi K."/>
            <person name="Kasai Y."/>
            <person name="Jindo T."/>
            <person name="Kobayashi D."/>
            <person name="Shimada A."/>
            <person name="Toyoda A."/>
            <person name="Kuroki Y."/>
            <person name="Fujiyama A."/>
            <person name="Sasaki T."/>
            <person name="Shimizu A."/>
            <person name="Asakawa S."/>
            <person name="Shimizu N."/>
            <person name="Hashimoto S."/>
            <person name="Yang J."/>
            <person name="Lee Y."/>
            <person name="Matsushima K."/>
            <person name="Sugano S."/>
            <person name="Sakaizumi M."/>
            <person name="Narita T."/>
            <person name="Ohishi K."/>
            <person name="Haga S."/>
            <person name="Ohta F."/>
            <person name="Nomoto H."/>
            <person name="Nogata K."/>
            <person name="Morishita T."/>
            <person name="Endo T."/>
            <person name="Shin-I T."/>
            <person name="Takeda H."/>
            <person name="Morishita S."/>
            <person name="Kohara Y."/>
        </authorList>
    </citation>
    <scope>NUCLEOTIDE SEQUENCE [LARGE SCALE GENOMIC DNA]</scope>
    <source>
        <strain>Hd-rR</strain>
    </source>
</reference>
<name>A0A3P9LRV5_ORYLA</name>
<keyword evidence="4" id="KW-0158">Chromosome</keyword>
<reference evidence="9 10" key="2">
    <citation type="submission" date="2017-04" db="EMBL/GenBank/DDBJ databases">
        <title>CpG methylation of centromeres and impact of large insertions on vertebrate speciation.</title>
        <authorList>
            <person name="Ichikawa K."/>
            <person name="Yoshimura J."/>
            <person name="Morishita S."/>
        </authorList>
    </citation>
    <scope>NUCLEOTIDE SEQUENCE</scope>
    <source>
        <strain evidence="9 10">HNI</strain>
    </source>
</reference>
<keyword evidence="7" id="KW-0137">Centromere</keyword>
<evidence type="ECO:0000256" key="5">
    <source>
        <dbReference type="ARBA" id="ARBA00023054"/>
    </source>
</evidence>
<feature type="coiled-coil region" evidence="8">
    <location>
        <begin position="175"/>
        <end position="202"/>
    </location>
</feature>
<evidence type="ECO:0000256" key="7">
    <source>
        <dbReference type="ARBA" id="ARBA00023328"/>
    </source>
</evidence>
<dbReference type="Proteomes" id="UP000265180">
    <property type="component" value="Chromosome 1"/>
</dbReference>
<proteinExistence type="inferred from homology"/>
<comment type="similarity">
    <text evidence="3">Belongs to the CENP-K/MCM22 family.</text>
</comment>
<dbReference type="GO" id="GO:0005634">
    <property type="term" value="C:nucleus"/>
    <property type="evidence" value="ECO:0007669"/>
    <property type="project" value="UniProtKB-SubCell"/>
</dbReference>
<keyword evidence="6" id="KW-0539">Nucleus</keyword>
<feature type="coiled-coil region" evidence="8">
    <location>
        <begin position="70"/>
        <end position="123"/>
    </location>
</feature>
<dbReference type="Pfam" id="PF11802">
    <property type="entry name" value="CENP-K"/>
    <property type="match status" value="1"/>
</dbReference>
<protein>
    <submittedName>
        <fullName evidence="9">Centromere protein K</fullName>
    </submittedName>
</protein>
<dbReference type="InterPro" id="IPR020993">
    <property type="entry name" value="Centromere_CenpK"/>
</dbReference>
<reference evidence="9" key="3">
    <citation type="submission" date="2025-08" db="UniProtKB">
        <authorList>
            <consortium name="Ensembl"/>
        </authorList>
    </citation>
    <scope>IDENTIFICATION</scope>
    <source>
        <strain evidence="9">HNI</strain>
    </source>
</reference>
<evidence type="ECO:0000256" key="4">
    <source>
        <dbReference type="ARBA" id="ARBA00022454"/>
    </source>
</evidence>
<evidence type="ECO:0000256" key="8">
    <source>
        <dbReference type="SAM" id="Coils"/>
    </source>
</evidence>
<dbReference type="PANTHER" id="PTHR14401">
    <property type="entry name" value="CENTROMERE PROTEIN K"/>
    <property type="match status" value="1"/>
</dbReference>
<evidence type="ECO:0000313" key="9">
    <source>
        <dbReference type="Ensembl" id="ENSORLP00020023298.1"/>
    </source>
</evidence>
<reference evidence="9" key="4">
    <citation type="submission" date="2025-09" db="UniProtKB">
        <authorList>
            <consortium name="Ensembl"/>
        </authorList>
    </citation>
    <scope>IDENTIFICATION</scope>
    <source>
        <strain evidence="9">HNI</strain>
    </source>
</reference>
<evidence type="ECO:0000256" key="6">
    <source>
        <dbReference type="ARBA" id="ARBA00023242"/>
    </source>
</evidence>
<dbReference type="AlphaFoldDB" id="A0A3P9LRV5"/>
<dbReference type="GO" id="GO:0000775">
    <property type="term" value="C:chromosome, centromeric region"/>
    <property type="evidence" value="ECO:0007669"/>
    <property type="project" value="UniProtKB-SubCell"/>
</dbReference>
<sequence length="317" mass="36234">MLFHTRARIFVSSHTETIPARIMTYVSCCENELTLLLSVLTGPSWPLRPRGQAGQAASLEVEGPLSEAAQAELLELCEEQFAHLEKLQNELLLCEPDFSDSPQEQMQNRLMATEAELKKRQTEEPQLLAGNPDILLHAGKEEVLKLCSQLETVLSCCQAKRDKLRETKELEQKWLEEKTQVLKAAKNHVEQLQKEKEDISVHSMLQDIKEKIQKMKAYQETLMECLGDILEKHVPLPQMEAGPGRRKKSAESQISQELVSLSEILEVLMNKALQSPHDPYVIVDDTFWPPYVEMLLRYGMAVRHQENSFKIRLGAFF</sequence>
<evidence type="ECO:0000313" key="10">
    <source>
        <dbReference type="Proteomes" id="UP000265180"/>
    </source>
</evidence>
<organism evidence="9 10">
    <name type="scientific">Oryzias latipes</name>
    <name type="common">Japanese rice fish</name>
    <name type="synonym">Japanese killifish</name>
    <dbReference type="NCBI Taxonomy" id="8090"/>
    <lineage>
        <taxon>Eukaryota</taxon>
        <taxon>Metazoa</taxon>
        <taxon>Chordata</taxon>
        <taxon>Craniata</taxon>
        <taxon>Vertebrata</taxon>
        <taxon>Euteleostomi</taxon>
        <taxon>Actinopterygii</taxon>
        <taxon>Neopterygii</taxon>
        <taxon>Teleostei</taxon>
        <taxon>Neoteleostei</taxon>
        <taxon>Acanthomorphata</taxon>
        <taxon>Ovalentaria</taxon>
        <taxon>Atherinomorphae</taxon>
        <taxon>Beloniformes</taxon>
        <taxon>Adrianichthyidae</taxon>
        <taxon>Oryziinae</taxon>
        <taxon>Oryzias</taxon>
    </lineage>
</organism>
<evidence type="ECO:0000256" key="2">
    <source>
        <dbReference type="ARBA" id="ARBA00004584"/>
    </source>
</evidence>
<dbReference type="PANTHER" id="PTHR14401:SF6">
    <property type="entry name" value="CENTROMERE PROTEIN K"/>
    <property type="match status" value="1"/>
</dbReference>
<dbReference type="GO" id="GO:0051382">
    <property type="term" value="P:kinetochore assembly"/>
    <property type="evidence" value="ECO:0007669"/>
    <property type="project" value="InterPro"/>
</dbReference>
<evidence type="ECO:0000256" key="1">
    <source>
        <dbReference type="ARBA" id="ARBA00004123"/>
    </source>
</evidence>
<evidence type="ECO:0000256" key="3">
    <source>
        <dbReference type="ARBA" id="ARBA00005795"/>
    </source>
</evidence>
<comment type="subcellular location">
    <subcellularLocation>
        <location evidence="2">Chromosome</location>
        <location evidence="2">Centromere</location>
    </subcellularLocation>
    <subcellularLocation>
        <location evidence="1">Nucleus</location>
    </subcellularLocation>
</comment>
<keyword evidence="5 8" id="KW-0175">Coiled coil</keyword>